<evidence type="ECO:0000313" key="1">
    <source>
        <dbReference type="EMBL" id="OLY80455.1"/>
    </source>
</evidence>
<accession>A0A1R0GU95</accession>
<dbReference type="EMBL" id="LSSL01003460">
    <property type="protein sequence ID" value="OLY80455.1"/>
    <property type="molecule type" value="Genomic_DNA"/>
</dbReference>
<name>A0A1R0GU95_9FUNG</name>
<sequence length="171" mass="18458">MIRRDHEVVDSDAYPYGFASEVAAWRGVADDRDSNTSVSFLSEVAALGDDLDPSVNLAGEPIMEDLVSSLLGLSLGADPKPPVRFSPIIPTVGAVQKLSVVSAGSNGRSVDRRSREIIPALRSLLGEGDRRTSDSVLSVASSLATQQQFRSEDLYQSNWYKESASDTLKQE</sequence>
<reference evidence="1 2" key="1">
    <citation type="journal article" date="2016" name="Mol. Biol. Evol.">
        <title>Genome-Wide Survey of Gut Fungi (Harpellales) Reveals the First Horizontally Transferred Ubiquitin Gene from a Mosquito Host.</title>
        <authorList>
            <person name="Wang Y."/>
            <person name="White M.M."/>
            <person name="Kvist S."/>
            <person name="Moncalvo J.M."/>
        </authorList>
    </citation>
    <scope>NUCLEOTIDE SEQUENCE [LARGE SCALE GENOMIC DNA]</scope>
    <source>
        <strain evidence="1 2">ALG-7-W6</strain>
    </source>
</reference>
<protein>
    <submittedName>
        <fullName evidence="1">Uncharacterized protein</fullName>
    </submittedName>
</protein>
<dbReference type="AlphaFoldDB" id="A0A1R0GU95"/>
<comment type="caution">
    <text evidence="1">The sequence shown here is derived from an EMBL/GenBank/DDBJ whole genome shotgun (WGS) entry which is preliminary data.</text>
</comment>
<gene>
    <name evidence="1" type="ORF">AYI68_g5448</name>
</gene>
<keyword evidence="2" id="KW-1185">Reference proteome</keyword>
<organism evidence="1 2">
    <name type="scientific">Smittium mucronatum</name>
    <dbReference type="NCBI Taxonomy" id="133383"/>
    <lineage>
        <taxon>Eukaryota</taxon>
        <taxon>Fungi</taxon>
        <taxon>Fungi incertae sedis</taxon>
        <taxon>Zoopagomycota</taxon>
        <taxon>Kickxellomycotina</taxon>
        <taxon>Harpellomycetes</taxon>
        <taxon>Harpellales</taxon>
        <taxon>Legeriomycetaceae</taxon>
        <taxon>Smittium</taxon>
    </lineage>
</organism>
<dbReference type="Proteomes" id="UP000187455">
    <property type="component" value="Unassembled WGS sequence"/>
</dbReference>
<evidence type="ECO:0000313" key="2">
    <source>
        <dbReference type="Proteomes" id="UP000187455"/>
    </source>
</evidence>
<proteinExistence type="predicted"/>